<dbReference type="PANTHER" id="PTHR33244">
    <property type="entry name" value="INTEGRASE CATALYTIC DOMAIN-CONTAINING PROTEIN-RELATED"/>
    <property type="match status" value="1"/>
</dbReference>
<sequence>MVSEVVIETMSAIPFDQPRLDWGAGDQYQEFLRFRQHVEFCFKGPLAKAEKKDKAGWIGLWIGLEGREGQEITIEKTIQIGQQFELSQAQVKMMRGEDVMKVGVKQHNYKHVKNDKPVNTPPSSNKADSNAGSNMRHSRYVTIKLHIGKCPAKGTTCNYCKGCDHWARKCKKRQKNRVHIVQASSDVESDSTSDEEMLAIHTTSVVDVNVLDDKWTVNLNINGADVKFRIDTGSRVNILTKTQVDKLPGQINMNKSLKTLKSFSNHKIYPVGSVELPVMYSQDNVCQAMVSFEIVDFEQENIISGDSAMLLGLLIVPSEQPQMLNTYSLFQGSAEDELTRDFPDLRRGVKELSPLAEGTPIRMKTPDTKTLSPGTVINKTDKPRSYIVESNGRLYRRNRKHLHTSTKTANEKQSVPDQEFEDSASFNNIEIPKVENPTLNNQALVTFNQNFEHQVGCVMNILPTSADQCNEDTLPSEPGLVINLTLSIDQCNEDMMPSDLGLFINCRSINFSEEKHFSRFALKHFALYKLHCTLLNISFSQTGKPSVSDQIMHEQL</sequence>
<accession>A0ABQ9FSM6</accession>
<comment type="caution">
    <text evidence="2">The sequence shown here is derived from an EMBL/GenBank/DDBJ whole genome shotgun (WGS) entry which is preliminary data.</text>
</comment>
<evidence type="ECO:0000313" key="3">
    <source>
        <dbReference type="Proteomes" id="UP001217089"/>
    </source>
</evidence>
<dbReference type="PANTHER" id="PTHR33244:SF3">
    <property type="entry name" value="PEPTIDASE A2 DOMAIN-CONTAINING PROTEIN"/>
    <property type="match status" value="1"/>
</dbReference>
<proteinExistence type="predicted"/>
<dbReference type="InterPro" id="IPR021109">
    <property type="entry name" value="Peptidase_aspartic_dom_sf"/>
</dbReference>
<gene>
    <name evidence="2" type="ORF">KUTeg_003811</name>
</gene>
<dbReference type="Gene3D" id="2.40.70.10">
    <property type="entry name" value="Acid Proteases"/>
    <property type="match status" value="1"/>
</dbReference>
<feature type="region of interest" description="Disordered" evidence="1">
    <location>
        <begin position="110"/>
        <end position="133"/>
    </location>
</feature>
<organism evidence="2 3">
    <name type="scientific">Tegillarca granosa</name>
    <name type="common">Malaysian cockle</name>
    <name type="synonym">Anadara granosa</name>
    <dbReference type="NCBI Taxonomy" id="220873"/>
    <lineage>
        <taxon>Eukaryota</taxon>
        <taxon>Metazoa</taxon>
        <taxon>Spiralia</taxon>
        <taxon>Lophotrochozoa</taxon>
        <taxon>Mollusca</taxon>
        <taxon>Bivalvia</taxon>
        <taxon>Autobranchia</taxon>
        <taxon>Pteriomorphia</taxon>
        <taxon>Arcoida</taxon>
        <taxon>Arcoidea</taxon>
        <taxon>Arcidae</taxon>
        <taxon>Tegillarca</taxon>
    </lineage>
</organism>
<feature type="compositionally biased region" description="Polar residues" evidence="1">
    <location>
        <begin position="121"/>
        <end position="133"/>
    </location>
</feature>
<keyword evidence="3" id="KW-1185">Reference proteome</keyword>
<name>A0ABQ9FSM6_TEGGR</name>
<protein>
    <submittedName>
        <fullName evidence="2">Uncharacterized protein</fullName>
    </submittedName>
</protein>
<dbReference type="SUPFAM" id="SSF50630">
    <property type="entry name" value="Acid proteases"/>
    <property type="match status" value="1"/>
</dbReference>
<evidence type="ECO:0000313" key="2">
    <source>
        <dbReference type="EMBL" id="KAJ8318720.1"/>
    </source>
</evidence>
<reference evidence="2 3" key="1">
    <citation type="submission" date="2022-12" db="EMBL/GenBank/DDBJ databases">
        <title>Chromosome-level genome of Tegillarca granosa.</title>
        <authorList>
            <person name="Kim J."/>
        </authorList>
    </citation>
    <scope>NUCLEOTIDE SEQUENCE [LARGE SCALE GENOMIC DNA]</scope>
    <source>
        <strain evidence="2">Teg-2019</strain>
        <tissue evidence="2">Adductor muscle</tissue>
    </source>
</reference>
<dbReference type="EMBL" id="JARBDR010000214">
    <property type="protein sequence ID" value="KAJ8318720.1"/>
    <property type="molecule type" value="Genomic_DNA"/>
</dbReference>
<dbReference type="Proteomes" id="UP001217089">
    <property type="component" value="Unassembled WGS sequence"/>
</dbReference>
<evidence type="ECO:0000256" key="1">
    <source>
        <dbReference type="SAM" id="MobiDB-lite"/>
    </source>
</evidence>